<dbReference type="STRING" id="573321.SAMN04488505_101257"/>
<gene>
    <name evidence="1" type="ORF">SAMN04488505_101257</name>
</gene>
<name>A0A1H7H9N0_9BACT</name>
<proteinExistence type="predicted"/>
<dbReference type="AlphaFoldDB" id="A0A1H7H9N0"/>
<evidence type="ECO:0000313" key="1">
    <source>
        <dbReference type="EMBL" id="SEK46928.1"/>
    </source>
</evidence>
<dbReference type="RefSeq" id="WP_089906344.1">
    <property type="nucleotide sequence ID" value="NZ_FOBB01000001.1"/>
</dbReference>
<dbReference type="SUPFAM" id="SSF142906">
    <property type="entry name" value="YjbR-like"/>
    <property type="match status" value="1"/>
</dbReference>
<dbReference type="InterPro" id="IPR007351">
    <property type="entry name" value="YjbR"/>
</dbReference>
<dbReference type="OrthoDB" id="9789813at2"/>
<sequence length="116" mass="13587">MLDLTFNYCLSFPGVTAEEKWNEEMCFSVGEKLFCSMRVDPPYKLSFKCTPDQFHSLIARPDIVPMPYLARYHWVQVKHPSNLDWSELQAFIQQAYDLVVKMLPPEERDAVLKARV</sequence>
<reference evidence="1 2" key="1">
    <citation type="submission" date="2016-10" db="EMBL/GenBank/DDBJ databases">
        <authorList>
            <person name="de Groot N.N."/>
        </authorList>
    </citation>
    <scope>NUCLEOTIDE SEQUENCE [LARGE SCALE GENOMIC DNA]</scope>
    <source>
        <strain evidence="1 2">DSM 21039</strain>
    </source>
</reference>
<keyword evidence="1" id="KW-0238">DNA-binding</keyword>
<dbReference type="InterPro" id="IPR058532">
    <property type="entry name" value="YjbR/MT2646/Rv2570-like"/>
</dbReference>
<dbReference type="GO" id="GO:0003677">
    <property type="term" value="F:DNA binding"/>
    <property type="evidence" value="ECO:0007669"/>
    <property type="project" value="UniProtKB-KW"/>
</dbReference>
<dbReference type="EMBL" id="FOBB01000001">
    <property type="protein sequence ID" value="SEK46928.1"/>
    <property type="molecule type" value="Genomic_DNA"/>
</dbReference>
<evidence type="ECO:0000313" key="2">
    <source>
        <dbReference type="Proteomes" id="UP000198984"/>
    </source>
</evidence>
<accession>A0A1H7H9N0</accession>
<dbReference type="Pfam" id="PF04237">
    <property type="entry name" value="YjbR"/>
    <property type="match status" value="1"/>
</dbReference>
<keyword evidence="2" id="KW-1185">Reference proteome</keyword>
<dbReference type="Proteomes" id="UP000198984">
    <property type="component" value="Unassembled WGS sequence"/>
</dbReference>
<protein>
    <submittedName>
        <fullName evidence="1">Predicted DNA-binding protein, MmcQ/YjbR family</fullName>
    </submittedName>
</protein>
<dbReference type="PANTHER" id="PTHR35145">
    <property type="entry name" value="CYTOPLASMIC PROTEIN-RELATED"/>
    <property type="match status" value="1"/>
</dbReference>
<dbReference type="InterPro" id="IPR038056">
    <property type="entry name" value="YjbR-like_sf"/>
</dbReference>
<dbReference type="PANTHER" id="PTHR35145:SF1">
    <property type="entry name" value="CYTOPLASMIC PROTEIN"/>
    <property type="match status" value="1"/>
</dbReference>
<organism evidence="1 2">
    <name type="scientific">Chitinophaga rupis</name>
    <dbReference type="NCBI Taxonomy" id="573321"/>
    <lineage>
        <taxon>Bacteria</taxon>
        <taxon>Pseudomonadati</taxon>
        <taxon>Bacteroidota</taxon>
        <taxon>Chitinophagia</taxon>
        <taxon>Chitinophagales</taxon>
        <taxon>Chitinophagaceae</taxon>
        <taxon>Chitinophaga</taxon>
    </lineage>
</organism>
<dbReference type="Gene3D" id="3.90.1150.30">
    <property type="match status" value="1"/>
</dbReference>